<organism evidence="2">
    <name type="scientific">viral metagenome</name>
    <dbReference type="NCBI Taxonomy" id="1070528"/>
    <lineage>
        <taxon>unclassified sequences</taxon>
        <taxon>metagenomes</taxon>
        <taxon>organismal metagenomes</taxon>
    </lineage>
</organism>
<dbReference type="EMBL" id="MN740440">
    <property type="protein sequence ID" value="QHU26402.1"/>
    <property type="molecule type" value="Genomic_DNA"/>
</dbReference>
<sequence>MSQMRNTCFYSNKDKWSKAFIEELAKTPWVKEFDFRCVDPDAQGNRPALPKWLKQVPTLVIEGDPSPVKTDTEVMNWLYEKKMKEQPSKPATTSPAQALVDGPASWLGSEMTGYGDTGYSFVDADMTTGGDGGATIPGSFTFLTGFGDKQSDASLSSAVQNQGTRSKKEAIFDKQMDMYKQQRDQGIPQGPARQ</sequence>
<feature type="compositionally biased region" description="Polar residues" evidence="1">
    <location>
        <begin position="152"/>
        <end position="164"/>
    </location>
</feature>
<evidence type="ECO:0000313" key="2">
    <source>
        <dbReference type="EMBL" id="QHU26402.1"/>
    </source>
</evidence>
<accession>A0A6C0LAS8</accession>
<dbReference type="AlphaFoldDB" id="A0A6C0LAS8"/>
<feature type="compositionally biased region" description="Basic and acidic residues" evidence="1">
    <location>
        <begin position="166"/>
        <end position="183"/>
    </location>
</feature>
<reference evidence="2" key="1">
    <citation type="journal article" date="2020" name="Nature">
        <title>Giant virus diversity and host interactions through global metagenomics.</title>
        <authorList>
            <person name="Schulz F."/>
            <person name="Roux S."/>
            <person name="Paez-Espino D."/>
            <person name="Jungbluth S."/>
            <person name="Walsh D.A."/>
            <person name="Denef V.J."/>
            <person name="McMahon K.D."/>
            <person name="Konstantinidis K.T."/>
            <person name="Eloe-Fadrosh E.A."/>
            <person name="Kyrpides N.C."/>
            <person name="Woyke T."/>
        </authorList>
    </citation>
    <scope>NUCLEOTIDE SEQUENCE</scope>
    <source>
        <strain evidence="2">GVMAG-M-3300027759-16</strain>
    </source>
</reference>
<evidence type="ECO:0000256" key="1">
    <source>
        <dbReference type="SAM" id="MobiDB-lite"/>
    </source>
</evidence>
<protein>
    <submittedName>
        <fullName evidence="2">Uncharacterized protein</fullName>
    </submittedName>
</protein>
<feature type="region of interest" description="Disordered" evidence="1">
    <location>
        <begin position="151"/>
        <end position="194"/>
    </location>
</feature>
<proteinExistence type="predicted"/>
<name>A0A6C0LAS8_9ZZZZ</name>